<evidence type="ECO:0000313" key="2">
    <source>
        <dbReference type="Proteomes" id="UP000558488"/>
    </source>
</evidence>
<dbReference type="AlphaFoldDB" id="A0A7J7YMG4"/>
<keyword evidence="2" id="KW-1185">Reference proteome</keyword>
<comment type="caution">
    <text evidence="1">The sequence shown here is derived from an EMBL/GenBank/DDBJ whole genome shotgun (WGS) entry which is preliminary data.</text>
</comment>
<name>A0A7J7YMG4_PIPKU</name>
<gene>
    <name evidence="1" type="ORF">mPipKuh1_010063</name>
</gene>
<accession>A0A7J7YMG4</accession>
<dbReference type="EMBL" id="JACAGB010000005">
    <property type="protein sequence ID" value="KAF6363065.1"/>
    <property type="molecule type" value="Genomic_DNA"/>
</dbReference>
<sequence length="121" mass="13373">MGHKPNLLINGFSFHCCDCISVTVGQPGLEMTSKSEIGALLMNKVRFEPISITCIISPTLTQALIHKIPVTLIFSLKGRPKSRSLYFQLWCYLPGETSHSKALGSTVRIWPHAQSDSGCHF</sequence>
<reference evidence="1 2" key="1">
    <citation type="journal article" date="2020" name="Nature">
        <title>Six reference-quality genomes reveal evolution of bat adaptations.</title>
        <authorList>
            <person name="Jebb D."/>
            <person name="Huang Z."/>
            <person name="Pippel M."/>
            <person name="Hughes G.M."/>
            <person name="Lavrichenko K."/>
            <person name="Devanna P."/>
            <person name="Winkler S."/>
            <person name="Jermiin L.S."/>
            <person name="Skirmuntt E.C."/>
            <person name="Katzourakis A."/>
            <person name="Burkitt-Gray L."/>
            <person name="Ray D.A."/>
            <person name="Sullivan K.A.M."/>
            <person name="Roscito J.G."/>
            <person name="Kirilenko B.M."/>
            <person name="Davalos L.M."/>
            <person name="Corthals A.P."/>
            <person name="Power M.L."/>
            <person name="Jones G."/>
            <person name="Ransome R.D."/>
            <person name="Dechmann D.K.N."/>
            <person name="Locatelli A.G."/>
            <person name="Puechmaille S.J."/>
            <person name="Fedrigo O."/>
            <person name="Jarvis E.D."/>
            <person name="Hiller M."/>
            <person name="Vernes S.C."/>
            <person name="Myers E.W."/>
            <person name="Teeling E.C."/>
        </authorList>
    </citation>
    <scope>NUCLEOTIDE SEQUENCE [LARGE SCALE GENOMIC DNA]</scope>
    <source>
        <strain evidence="1">MPipKuh1</strain>
        <tissue evidence="1">Flight muscle</tissue>
    </source>
</reference>
<protein>
    <submittedName>
        <fullName evidence="1">Uncharacterized protein</fullName>
    </submittedName>
</protein>
<proteinExistence type="predicted"/>
<organism evidence="1 2">
    <name type="scientific">Pipistrellus kuhlii</name>
    <name type="common">Kuhl's pipistrelle</name>
    <dbReference type="NCBI Taxonomy" id="59472"/>
    <lineage>
        <taxon>Eukaryota</taxon>
        <taxon>Metazoa</taxon>
        <taxon>Chordata</taxon>
        <taxon>Craniata</taxon>
        <taxon>Vertebrata</taxon>
        <taxon>Euteleostomi</taxon>
        <taxon>Mammalia</taxon>
        <taxon>Eutheria</taxon>
        <taxon>Laurasiatheria</taxon>
        <taxon>Chiroptera</taxon>
        <taxon>Yangochiroptera</taxon>
        <taxon>Vespertilionidae</taxon>
        <taxon>Pipistrellus</taxon>
    </lineage>
</organism>
<evidence type="ECO:0000313" key="1">
    <source>
        <dbReference type="EMBL" id="KAF6363065.1"/>
    </source>
</evidence>
<dbReference type="Proteomes" id="UP000558488">
    <property type="component" value="Unassembled WGS sequence"/>
</dbReference>